<sequence>MKLSIRIIVLFLMSICSYAKEINVYLLFEEPGLHQSVKEFNSYLEKNDILKRYQIEPFLEHHPLHITLFLADYSEPSIEELKHRVSLIAKHWHPIAIKTTNLLITAGNYVMLDVDNSKQHNGLNSELQRMSDDVTMRLTELRNFGAKIPDWAESIPEKKKAFIHYGSPNVFFEYSPHFSLMAKNFSDPSQSQEFHKELSELIQTYYFPKMQSKSHIIAMGYVDSYGQITQEIARFTLND</sequence>
<dbReference type="STRING" id="1498499.EP47_13510"/>
<name>A0A0A2T5J9_9GAMM</name>
<dbReference type="SUPFAM" id="SSF55144">
    <property type="entry name" value="LigT-like"/>
    <property type="match status" value="1"/>
</dbReference>
<evidence type="ECO:0000313" key="2">
    <source>
        <dbReference type="Proteomes" id="UP000054422"/>
    </source>
</evidence>
<gene>
    <name evidence="1" type="ORF">EP47_13510</name>
</gene>
<organism evidence="1 2">
    <name type="scientific">Legionella norrlandica</name>
    <dbReference type="NCBI Taxonomy" id="1498499"/>
    <lineage>
        <taxon>Bacteria</taxon>
        <taxon>Pseudomonadati</taxon>
        <taxon>Pseudomonadota</taxon>
        <taxon>Gammaproteobacteria</taxon>
        <taxon>Legionellales</taxon>
        <taxon>Legionellaceae</taxon>
        <taxon>Legionella</taxon>
    </lineage>
</organism>
<protein>
    <submittedName>
        <fullName evidence="1">Uncharacterized protein</fullName>
    </submittedName>
</protein>
<dbReference type="OrthoDB" id="79662at2"/>
<dbReference type="RefSeq" id="WP_035890662.1">
    <property type="nucleotide sequence ID" value="NZ_JNCF01000044.1"/>
</dbReference>
<proteinExistence type="predicted"/>
<accession>A0A0A2T5J9</accession>
<dbReference type="Proteomes" id="UP000054422">
    <property type="component" value="Unassembled WGS sequence"/>
</dbReference>
<evidence type="ECO:0000313" key="1">
    <source>
        <dbReference type="EMBL" id="KGP62718.1"/>
    </source>
</evidence>
<comment type="caution">
    <text evidence="1">The sequence shown here is derived from an EMBL/GenBank/DDBJ whole genome shotgun (WGS) entry which is preliminary data.</text>
</comment>
<dbReference type="InterPro" id="IPR009097">
    <property type="entry name" value="Cyclic_Pdiesterase"/>
</dbReference>
<reference evidence="1 2" key="1">
    <citation type="submission" date="2014-05" db="EMBL/GenBank/DDBJ databases">
        <authorList>
            <person name="Rizzardi K."/>
            <person name="Winiecka-Krusnell J."/>
            <person name="Ramliden M."/>
            <person name="Alm E."/>
            <person name="Andersson S."/>
            <person name="Byfors S."/>
        </authorList>
    </citation>
    <scope>NUCLEOTIDE SEQUENCE [LARGE SCALE GENOMIC DNA]</scope>
    <source>
        <strain evidence="1 2">LEGN</strain>
    </source>
</reference>
<dbReference type="AlphaFoldDB" id="A0A0A2T5J9"/>
<dbReference type="EMBL" id="JNCF01000044">
    <property type="protein sequence ID" value="KGP62718.1"/>
    <property type="molecule type" value="Genomic_DNA"/>
</dbReference>
<keyword evidence="2" id="KW-1185">Reference proteome</keyword>
<dbReference type="Gene3D" id="3.90.1140.10">
    <property type="entry name" value="Cyclic phosphodiesterase"/>
    <property type="match status" value="1"/>
</dbReference>